<keyword evidence="2" id="KW-0677">Repeat</keyword>
<dbReference type="RefSeq" id="XP_006814337.1">
    <property type="nucleotide sequence ID" value="XM_006814274.1"/>
</dbReference>
<keyword evidence="7" id="KW-1185">Reference proteome</keyword>
<dbReference type="SMART" id="SM00132">
    <property type="entry name" value="LIM"/>
    <property type="match status" value="2"/>
</dbReference>
<dbReference type="InterPro" id="IPR001283">
    <property type="entry name" value="CRISP-related"/>
</dbReference>
<dbReference type="InterPro" id="IPR001781">
    <property type="entry name" value="Znf_LIM"/>
</dbReference>
<evidence type="ECO:0000256" key="4">
    <source>
        <dbReference type="ARBA" id="ARBA00023038"/>
    </source>
</evidence>
<evidence type="ECO:0000256" key="5">
    <source>
        <dbReference type="PROSITE-ProRule" id="PRU00125"/>
    </source>
</evidence>
<evidence type="ECO:0000313" key="8">
    <source>
        <dbReference type="RefSeq" id="XP_006814337.1"/>
    </source>
</evidence>
<feature type="domain" description="LIM zinc-binding" evidence="6">
    <location>
        <begin position="208"/>
        <end position="266"/>
    </location>
</feature>
<dbReference type="Gene3D" id="2.10.110.10">
    <property type="entry name" value="Cysteine Rich Protein"/>
    <property type="match status" value="2"/>
</dbReference>
<protein>
    <submittedName>
        <fullName evidence="8">LIM and cysteine-rich domains protein 1-like isoform X2</fullName>
    </submittedName>
</protein>
<dbReference type="GeneID" id="100370249"/>
<dbReference type="Proteomes" id="UP000694865">
    <property type="component" value="Unplaced"/>
</dbReference>
<keyword evidence="3 5" id="KW-0862">Zinc</keyword>
<sequence length="327" mass="36487">MGRMDNVQEEALRAHNRLRSKHEAAPLTFSAECAKHAQKWADHLAKTDKFEHSENKDFGENIATGFGSGDYDLSVEQATENWYSEIRDYDFSKPGFKSGIGHFTQVVWKATKEMGIGKAKSKKGRIYIVANYKPAGNMMRDFAVNVIKGTGSLADIKSPPSAGNAKGNSEKKTGPLKCAGCTNEITKYYETKDGRCMCEDCYKKKEASKCAGCNDPVIGEIISAMESKWHAKCFVCTECKKPFDGPFIPKDGKPYCKKDYEKLFMGGKSKPEKCHGCKEKLETKWIEAMDKPWHPGCFKCAGCKKALEGESFFKKNDNPYCGDCVNK</sequence>
<dbReference type="InterPro" id="IPR018244">
    <property type="entry name" value="Allrgn_V5/Tpx1_CS"/>
</dbReference>
<dbReference type="InterPro" id="IPR034113">
    <property type="entry name" value="SCP_GAPR1-like"/>
</dbReference>
<dbReference type="PANTHER" id="PTHR24205">
    <property type="entry name" value="FOUR AND A HALF LIM DOMAINS PROTEIN"/>
    <property type="match status" value="1"/>
</dbReference>
<dbReference type="PRINTS" id="PR00837">
    <property type="entry name" value="V5TPXLIKE"/>
</dbReference>
<accession>A0ABM0M2U6</accession>
<dbReference type="SUPFAM" id="SSF55797">
    <property type="entry name" value="PR-1-like"/>
    <property type="match status" value="1"/>
</dbReference>
<feature type="domain" description="LIM zinc-binding" evidence="6">
    <location>
        <begin position="272"/>
        <end position="327"/>
    </location>
</feature>
<keyword evidence="1 5" id="KW-0479">Metal-binding</keyword>
<dbReference type="PROSITE" id="PS01009">
    <property type="entry name" value="CRISP_1"/>
    <property type="match status" value="1"/>
</dbReference>
<name>A0ABM0M2U6_SACKO</name>
<dbReference type="Pfam" id="PF00412">
    <property type="entry name" value="LIM"/>
    <property type="match status" value="2"/>
</dbReference>
<evidence type="ECO:0000313" key="7">
    <source>
        <dbReference type="Proteomes" id="UP000694865"/>
    </source>
</evidence>
<gene>
    <name evidence="8" type="primary">LOC100370249</name>
</gene>
<proteinExistence type="predicted"/>
<evidence type="ECO:0000256" key="3">
    <source>
        <dbReference type="ARBA" id="ARBA00022833"/>
    </source>
</evidence>
<evidence type="ECO:0000256" key="2">
    <source>
        <dbReference type="ARBA" id="ARBA00022737"/>
    </source>
</evidence>
<evidence type="ECO:0000259" key="6">
    <source>
        <dbReference type="PROSITE" id="PS50023"/>
    </source>
</evidence>
<dbReference type="CDD" id="cd05382">
    <property type="entry name" value="CAP_GAPR1-like"/>
    <property type="match status" value="1"/>
</dbReference>
<dbReference type="InterPro" id="IPR035940">
    <property type="entry name" value="CAP_sf"/>
</dbReference>
<dbReference type="PANTHER" id="PTHR24205:SF16">
    <property type="entry name" value="GH01042P-RELATED"/>
    <property type="match status" value="1"/>
</dbReference>
<organism evidence="7 8">
    <name type="scientific">Saccoglossus kowalevskii</name>
    <name type="common">Acorn worm</name>
    <dbReference type="NCBI Taxonomy" id="10224"/>
    <lineage>
        <taxon>Eukaryota</taxon>
        <taxon>Metazoa</taxon>
        <taxon>Hemichordata</taxon>
        <taxon>Enteropneusta</taxon>
        <taxon>Harrimaniidae</taxon>
        <taxon>Saccoglossus</taxon>
    </lineage>
</organism>
<dbReference type="SMART" id="SM00198">
    <property type="entry name" value="SCP"/>
    <property type="match status" value="1"/>
</dbReference>
<keyword evidence="4 5" id="KW-0440">LIM domain</keyword>
<dbReference type="Gene3D" id="3.40.33.10">
    <property type="entry name" value="CAP"/>
    <property type="match status" value="1"/>
</dbReference>
<evidence type="ECO:0000256" key="1">
    <source>
        <dbReference type="ARBA" id="ARBA00022723"/>
    </source>
</evidence>
<dbReference type="InterPro" id="IPR014044">
    <property type="entry name" value="CAP_dom"/>
</dbReference>
<dbReference type="PROSITE" id="PS50023">
    <property type="entry name" value="LIM_DOMAIN_2"/>
    <property type="match status" value="2"/>
</dbReference>
<dbReference type="SUPFAM" id="SSF57716">
    <property type="entry name" value="Glucocorticoid receptor-like (DNA-binding domain)"/>
    <property type="match status" value="3"/>
</dbReference>
<dbReference type="CDD" id="cd08368">
    <property type="entry name" value="LIM"/>
    <property type="match status" value="1"/>
</dbReference>
<dbReference type="Pfam" id="PF00188">
    <property type="entry name" value="CAP"/>
    <property type="match status" value="1"/>
</dbReference>
<reference evidence="8" key="1">
    <citation type="submission" date="2025-08" db="UniProtKB">
        <authorList>
            <consortium name="RefSeq"/>
        </authorList>
    </citation>
    <scope>IDENTIFICATION</scope>
    <source>
        <tissue evidence="8">Testes</tissue>
    </source>
</reference>
<dbReference type="PROSITE" id="PS00478">
    <property type="entry name" value="LIM_DOMAIN_1"/>
    <property type="match status" value="2"/>
</dbReference>